<evidence type="ECO:0000256" key="3">
    <source>
        <dbReference type="ARBA" id="ARBA00022692"/>
    </source>
</evidence>
<dbReference type="InterPro" id="IPR022301">
    <property type="entry name" value="Integral_membrane_YjbE"/>
</dbReference>
<dbReference type="Pfam" id="PF03741">
    <property type="entry name" value="TerC"/>
    <property type="match status" value="1"/>
</dbReference>
<evidence type="ECO:0008006" key="9">
    <source>
        <dbReference type="Google" id="ProtNLM"/>
    </source>
</evidence>
<feature type="transmembrane region" description="Helical" evidence="6">
    <location>
        <begin position="158"/>
        <end position="178"/>
    </location>
</feature>
<name>A0A154BMZ2_ANASB</name>
<feature type="transmembrane region" description="Helical" evidence="6">
    <location>
        <begin position="6"/>
        <end position="28"/>
    </location>
</feature>
<dbReference type="OrthoDB" id="5295733at2"/>
<gene>
    <name evidence="7" type="ORF">AXX12_14490</name>
</gene>
<dbReference type="PANTHER" id="PTHR30238:SF4">
    <property type="entry name" value="SLL1022 PROTEIN"/>
    <property type="match status" value="1"/>
</dbReference>
<evidence type="ECO:0000313" key="8">
    <source>
        <dbReference type="Proteomes" id="UP000076268"/>
    </source>
</evidence>
<comment type="similarity">
    <text evidence="2">Belongs to the TerC family.</text>
</comment>
<feature type="transmembrane region" description="Helical" evidence="6">
    <location>
        <begin position="67"/>
        <end position="85"/>
    </location>
</feature>
<keyword evidence="3 6" id="KW-0812">Transmembrane</keyword>
<reference evidence="7 8" key="1">
    <citation type="submission" date="2016-02" db="EMBL/GenBank/DDBJ databases">
        <title>Anaerosporomusa subterraneum gen. nov., sp. nov., a spore-forming obligate anaerobe isolated from saprolite.</title>
        <authorList>
            <person name="Choi J.K."/>
            <person name="Shah M."/>
            <person name="Yee N."/>
        </authorList>
    </citation>
    <scope>NUCLEOTIDE SEQUENCE [LARGE SCALE GENOMIC DNA]</scope>
    <source>
        <strain evidence="7 8">RU4</strain>
    </source>
</reference>
<comment type="caution">
    <text evidence="7">The sequence shown here is derived from an EMBL/GenBank/DDBJ whole genome shotgun (WGS) entry which is preliminary data.</text>
</comment>
<evidence type="ECO:0000313" key="7">
    <source>
        <dbReference type="EMBL" id="KYZ75357.1"/>
    </source>
</evidence>
<feature type="transmembrane region" description="Helical" evidence="6">
    <location>
        <begin position="106"/>
        <end position="126"/>
    </location>
</feature>
<accession>A0A154BMZ2</accession>
<dbReference type="NCBIfam" id="TIGR03717">
    <property type="entry name" value="R_switched_YjbE"/>
    <property type="match status" value="1"/>
</dbReference>
<evidence type="ECO:0000256" key="4">
    <source>
        <dbReference type="ARBA" id="ARBA00022989"/>
    </source>
</evidence>
<feature type="transmembrane region" description="Helical" evidence="6">
    <location>
        <begin position="132"/>
        <end position="151"/>
    </location>
</feature>
<evidence type="ECO:0000256" key="6">
    <source>
        <dbReference type="SAM" id="Phobius"/>
    </source>
</evidence>
<keyword evidence="4 6" id="KW-1133">Transmembrane helix</keyword>
<evidence type="ECO:0000256" key="5">
    <source>
        <dbReference type="ARBA" id="ARBA00023136"/>
    </source>
</evidence>
<keyword evidence="5 6" id="KW-0472">Membrane</keyword>
<sequence length="226" mass="24181">MELFAALISITFMDLILSGDNAVVIALASRNLPSNQRKKAVIWGAAGAVGLRVLLTTVAAMLLQIPYMQFFGGIALLWIAVKLLAGEKEDETKVKEASNFWEAIRVIMIADAIMSLDNVLAVAGIAQGNIPLLLFGLGLSIPLVVFGSQFFLKLMDRFPVLIYVGAAILGWTAGEMVASDGSLGVYLHDYALIIKVVFTVGVIGLGYWLKSRHAAVPTAEAEKTSA</sequence>
<comment type="subcellular location">
    <subcellularLocation>
        <location evidence="1">Membrane</location>
        <topology evidence="1">Multi-pass membrane protein</topology>
    </subcellularLocation>
</comment>
<dbReference type="PANTHER" id="PTHR30238">
    <property type="entry name" value="MEMBRANE BOUND PREDICTED REDOX MODULATOR"/>
    <property type="match status" value="1"/>
</dbReference>
<proteinExistence type="inferred from homology"/>
<dbReference type="Proteomes" id="UP000076268">
    <property type="component" value="Unassembled WGS sequence"/>
</dbReference>
<evidence type="ECO:0000256" key="1">
    <source>
        <dbReference type="ARBA" id="ARBA00004141"/>
    </source>
</evidence>
<evidence type="ECO:0000256" key="2">
    <source>
        <dbReference type="ARBA" id="ARBA00007511"/>
    </source>
</evidence>
<dbReference type="AlphaFoldDB" id="A0A154BMZ2"/>
<protein>
    <recommendedName>
        <fullName evidence="9">Tellurium resistance protein TerC</fullName>
    </recommendedName>
</protein>
<keyword evidence="8" id="KW-1185">Reference proteome</keyword>
<organism evidence="7 8">
    <name type="scientific">Anaerosporomusa subterranea</name>
    <dbReference type="NCBI Taxonomy" id="1794912"/>
    <lineage>
        <taxon>Bacteria</taxon>
        <taxon>Bacillati</taxon>
        <taxon>Bacillota</taxon>
        <taxon>Negativicutes</taxon>
        <taxon>Acetonemataceae</taxon>
        <taxon>Anaerosporomusa</taxon>
    </lineage>
</organism>
<dbReference type="InterPro" id="IPR005496">
    <property type="entry name" value="Integral_membrane_TerC"/>
</dbReference>
<feature type="transmembrane region" description="Helical" evidence="6">
    <location>
        <begin position="40"/>
        <end position="61"/>
    </location>
</feature>
<feature type="transmembrane region" description="Helical" evidence="6">
    <location>
        <begin position="190"/>
        <end position="209"/>
    </location>
</feature>
<dbReference type="GO" id="GO:0016020">
    <property type="term" value="C:membrane"/>
    <property type="evidence" value="ECO:0007669"/>
    <property type="project" value="UniProtKB-SubCell"/>
</dbReference>
<dbReference type="RefSeq" id="WP_066245084.1">
    <property type="nucleotide sequence ID" value="NZ_LSGP01000025.1"/>
</dbReference>
<dbReference type="EMBL" id="LSGP01000025">
    <property type="protein sequence ID" value="KYZ75357.1"/>
    <property type="molecule type" value="Genomic_DNA"/>
</dbReference>